<dbReference type="KEGG" id="mng:MNEG_2959"/>
<dbReference type="InterPro" id="IPR022025">
    <property type="entry name" value="Amidoligase_2"/>
</dbReference>
<dbReference type="RefSeq" id="XP_013904016.1">
    <property type="nucleotide sequence ID" value="XM_014048562.1"/>
</dbReference>
<dbReference type="PANTHER" id="PTHR36847">
    <property type="entry name" value="AMIDOLIGASE ENZYME"/>
    <property type="match status" value="1"/>
</dbReference>
<gene>
    <name evidence="2" type="ORF">MNEG_2959</name>
</gene>
<protein>
    <recommendedName>
        <fullName evidence="4">Amidoligase enzyme</fullName>
    </recommendedName>
</protein>
<dbReference type="Proteomes" id="UP000054498">
    <property type="component" value="Unassembled WGS sequence"/>
</dbReference>
<dbReference type="GeneID" id="25735837"/>
<evidence type="ECO:0000313" key="3">
    <source>
        <dbReference type="Proteomes" id="UP000054498"/>
    </source>
</evidence>
<organism evidence="2 3">
    <name type="scientific">Monoraphidium neglectum</name>
    <dbReference type="NCBI Taxonomy" id="145388"/>
    <lineage>
        <taxon>Eukaryota</taxon>
        <taxon>Viridiplantae</taxon>
        <taxon>Chlorophyta</taxon>
        <taxon>core chlorophytes</taxon>
        <taxon>Chlorophyceae</taxon>
        <taxon>CS clade</taxon>
        <taxon>Sphaeropleales</taxon>
        <taxon>Selenastraceae</taxon>
        <taxon>Monoraphidium</taxon>
    </lineage>
</organism>
<proteinExistence type="predicted"/>
<evidence type="ECO:0000256" key="1">
    <source>
        <dbReference type="SAM" id="MobiDB-lite"/>
    </source>
</evidence>
<feature type="region of interest" description="Disordered" evidence="1">
    <location>
        <begin position="39"/>
        <end position="85"/>
    </location>
</feature>
<sequence>MLTRATSSLVTSSHGASRRPLVHCQGRAATCVIFARVSSGSGPNPNNRASERSSTQQGGGRGTGQGRGGAGRGGGGGGRGGSRSGRAGIGLRRLAGIDTLPSGFTFGVELELVFPASVALTDVQERLAGVTFGGQPWRLKNDGSIRCTRLDDGCAKGEVVSPILWGIDGMSSVFEAMAALKPLRPSVNTSTGMHVHVKAPGAWSLAALKTLARNAVVLEGGLDAVNVHSRRANNNSYCKSVRGGTREARVSLQGFRPVLNSIQAADTVESLVSAVNPGDRYYKVNFHALSRHGTVEFRFPPGSQNAAKIVGYVLLCLRIAERSVESHRARIAQSGAAFENLARFAGARDSELADWLRRRREELGGGRSSGAGGGCGCGGAAPGRGGGCGCGGPVRVSVSR</sequence>
<dbReference type="AlphaFoldDB" id="A0A0D2MX40"/>
<evidence type="ECO:0008006" key="4">
    <source>
        <dbReference type="Google" id="ProtNLM"/>
    </source>
</evidence>
<accession>A0A0D2MX40</accession>
<keyword evidence="3" id="KW-1185">Reference proteome</keyword>
<dbReference type="Pfam" id="PF12224">
    <property type="entry name" value="Amidoligase_2"/>
    <property type="match status" value="1"/>
</dbReference>
<dbReference type="OrthoDB" id="412402at2759"/>
<evidence type="ECO:0000313" key="2">
    <source>
        <dbReference type="EMBL" id="KIZ04997.1"/>
    </source>
</evidence>
<dbReference type="EMBL" id="KK100573">
    <property type="protein sequence ID" value="KIZ04997.1"/>
    <property type="molecule type" value="Genomic_DNA"/>
</dbReference>
<reference evidence="2 3" key="1">
    <citation type="journal article" date="2013" name="BMC Genomics">
        <title>Reconstruction of the lipid metabolism for the microalga Monoraphidium neglectum from its genome sequence reveals characteristics suitable for biofuel production.</title>
        <authorList>
            <person name="Bogen C."/>
            <person name="Al-Dilaimi A."/>
            <person name="Albersmeier A."/>
            <person name="Wichmann J."/>
            <person name="Grundmann M."/>
            <person name="Rupp O."/>
            <person name="Lauersen K.J."/>
            <person name="Blifernez-Klassen O."/>
            <person name="Kalinowski J."/>
            <person name="Goesmann A."/>
            <person name="Mussgnug J.H."/>
            <person name="Kruse O."/>
        </authorList>
    </citation>
    <scope>NUCLEOTIDE SEQUENCE [LARGE SCALE GENOMIC DNA]</scope>
    <source>
        <strain evidence="2 3">SAG 48.87</strain>
    </source>
</reference>
<dbReference type="PANTHER" id="PTHR36847:SF1">
    <property type="entry name" value="AMIDOLIGASE ENZYME"/>
    <property type="match status" value="1"/>
</dbReference>
<name>A0A0D2MX40_9CHLO</name>
<feature type="compositionally biased region" description="Polar residues" evidence="1">
    <location>
        <begin position="39"/>
        <end position="48"/>
    </location>
</feature>
<feature type="compositionally biased region" description="Gly residues" evidence="1">
    <location>
        <begin position="57"/>
        <end position="83"/>
    </location>
</feature>